<dbReference type="InterPro" id="IPR050109">
    <property type="entry name" value="HTH-type_TetR-like_transc_reg"/>
</dbReference>
<evidence type="ECO:0000256" key="2">
    <source>
        <dbReference type="ARBA" id="ARBA00023125"/>
    </source>
</evidence>
<reference evidence="6" key="1">
    <citation type="submission" date="2020-05" db="EMBL/GenBank/DDBJ databases">
        <authorList>
            <person name="Chiriac C."/>
            <person name="Salcher M."/>
            <person name="Ghai R."/>
            <person name="Kavagutti S V."/>
        </authorList>
    </citation>
    <scope>NUCLEOTIDE SEQUENCE</scope>
</reference>
<evidence type="ECO:0000259" key="5">
    <source>
        <dbReference type="PROSITE" id="PS50977"/>
    </source>
</evidence>
<gene>
    <name evidence="6" type="ORF">UFOPK2169_00726</name>
</gene>
<feature type="region of interest" description="Disordered" evidence="4">
    <location>
        <begin position="1"/>
        <end position="20"/>
    </location>
</feature>
<feature type="domain" description="HTH tetR-type" evidence="5">
    <location>
        <begin position="22"/>
        <end position="82"/>
    </location>
</feature>
<dbReference type="InterPro" id="IPR009057">
    <property type="entry name" value="Homeodomain-like_sf"/>
</dbReference>
<dbReference type="GO" id="GO:0003700">
    <property type="term" value="F:DNA-binding transcription factor activity"/>
    <property type="evidence" value="ECO:0007669"/>
    <property type="project" value="TreeGrafter"/>
</dbReference>
<dbReference type="Pfam" id="PF00440">
    <property type="entry name" value="TetR_N"/>
    <property type="match status" value="1"/>
</dbReference>
<sequence>MTVPVTTDSPPTKKRRSPITRAEGERRLIEAALQLVKERPFSEVSVRTIADVADVNHGFVHTWFGSKNDLLAAVSQSLAKEISNDALAAPAGSAAIDTFDNRLVLLVRLVIWLNLEGYSFPSGLNLSILQTLEHRYAETEGLTPRDAQGAAIIATAVGIAVGAFRPIMETGTPVDLSRIYPTWRHILGLLAEHPSQ</sequence>
<evidence type="ECO:0000256" key="1">
    <source>
        <dbReference type="ARBA" id="ARBA00023015"/>
    </source>
</evidence>
<accession>A0A6J6KLM8</accession>
<name>A0A6J6KLM8_9ZZZZ</name>
<dbReference type="EMBL" id="CAEZWE010000023">
    <property type="protein sequence ID" value="CAB4650482.1"/>
    <property type="molecule type" value="Genomic_DNA"/>
</dbReference>
<dbReference type="PANTHER" id="PTHR30055:SF234">
    <property type="entry name" value="HTH-TYPE TRANSCRIPTIONAL REGULATOR BETI"/>
    <property type="match status" value="1"/>
</dbReference>
<feature type="compositionally biased region" description="Polar residues" evidence="4">
    <location>
        <begin position="1"/>
        <end position="10"/>
    </location>
</feature>
<dbReference type="GO" id="GO:0000976">
    <property type="term" value="F:transcription cis-regulatory region binding"/>
    <property type="evidence" value="ECO:0007669"/>
    <property type="project" value="TreeGrafter"/>
</dbReference>
<dbReference type="Gene3D" id="1.10.357.10">
    <property type="entry name" value="Tetracycline Repressor, domain 2"/>
    <property type="match status" value="1"/>
</dbReference>
<proteinExistence type="predicted"/>
<dbReference type="SUPFAM" id="SSF46689">
    <property type="entry name" value="Homeodomain-like"/>
    <property type="match status" value="1"/>
</dbReference>
<protein>
    <submittedName>
        <fullName evidence="6">Unannotated protein</fullName>
    </submittedName>
</protein>
<evidence type="ECO:0000256" key="3">
    <source>
        <dbReference type="ARBA" id="ARBA00023163"/>
    </source>
</evidence>
<dbReference type="PANTHER" id="PTHR30055">
    <property type="entry name" value="HTH-TYPE TRANSCRIPTIONAL REGULATOR RUTR"/>
    <property type="match status" value="1"/>
</dbReference>
<evidence type="ECO:0000256" key="4">
    <source>
        <dbReference type="SAM" id="MobiDB-lite"/>
    </source>
</evidence>
<keyword evidence="3" id="KW-0804">Transcription</keyword>
<dbReference type="AlphaFoldDB" id="A0A6J6KLM8"/>
<dbReference type="PROSITE" id="PS50977">
    <property type="entry name" value="HTH_TETR_2"/>
    <property type="match status" value="1"/>
</dbReference>
<keyword evidence="2" id="KW-0238">DNA-binding</keyword>
<keyword evidence="1" id="KW-0805">Transcription regulation</keyword>
<evidence type="ECO:0000313" key="6">
    <source>
        <dbReference type="EMBL" id="CAB4650482.1"/>
    </source>
</evidence>
<dbReference type="InterPro" id="IPR001647">
    <property type="entry name" value="HTH_TetR"/>
</dbReference>
<organism evidence="6">
    <name type="scientific">freshwater metagenome</name>
    <dbReference type="NCBI Taxonomy" id="449393"/>
    <lineage>
        <taxon>unclassified sequences</taxon>
        <taxon>metagenomes</taxon>
        <taxon>ecological metagenomes</taxon>
    </lineage>
</organism>